<accession>A0A8S0XZL0</accession>
<evidence type="ECO:0000313" key="2">
    <source>
        <dbReference type="Proteomes" id="UP000467700"/>
    </source>
</evidence>
<organism evidence="1 2">
    <name type="scientific">Cyclocybe aegerita</name>
    <name type="common">Black poplar mushroom</name>
    <name type="synonym">Agrocybe aegerita</name>
    <dbReference type="NCBI Taxonomy" id="1973307"/>
    <lineage>
        <taxon>Eukaryota</taxon>
        <taxon>Fungi</taxon>
        <taxon>Dikarya</taxon>
        <taxon>Basidiomycota</taxon>
        <taxon>Agaricomycotina</taxon>
        <taxon>Agaricomycetes</taxon>
        <taxon>Agaricomycetidae</taxon>
        <taxon>Agaricales</taxon>
        <taxon>Agaricineae</taxon>
        <taxon>Bolbitiaceae</taxon>
        <taxon>Cyclocybe</taxon>
    </lineage>
</organism>
<dbReference type="EMBL" id="CACVBS010000080">
    <property type="protein sequence ID" value="CAA7269831.1"/>
    <property type="molecule type" value="Genomic_DNA"/>
</dbReference>
<gene>
    <name evidence="1" type="ORF">AAE3_LOCUS12062</name>
</gene>
<sequence>MDMHTPRRPQRIHSGALRFLKMCKERARERSLSLSINNRKKLMSMSSFKNSLAVLTRTIRWESIALTTNQIEECVFFIDGLPPSSIATIKDLSFTSLNRPTYYPFGENLPKNRLDLQRFAALKALTLDFPNPLSKSKEACSWDQLTDLKITCRMRSEKLLAILRHCVSLENCSVSPETDFDRSDLEKSERYPKRARLLKLKKLELVSERVPSLLPATLVCPVLQQATFAYKYCSNFDDSDYYSDYDSDSDSDGNLDNEATELKTFICKYGETLLKLQVPGVFANILSDCLPKLKNLEELVVVAPYHDGDDSDDWTVEEDLDDSGARSFLSPLATTGNKYLPRLRAIQVLEQPNRTKDGVEEYLFQIAKSRMSGKKGVVPLERIILKTPTQRTQKLEKYRKKYREWESRGLRVDIDGGHNVFVRFLGGFNPDSSSQDQCQ</sequence>
<dbReference type="Proteomes" id="UP000467700">
    <property type="component" value="Unassembled WGS sequence"/>
</dbReference>
<dbReference type="OrthoDB" id="10400924at2759"/>
<dbReference type="AlphaFoldDB" id="A0A8S0XZL0"/>
<proteinExistence type="predicted"/>
<name>A0A8S0XZL0_CYCAE</name>
<reference evidence="1 2" key="1">
    <citation type="submission" date="2020-01" db="EMBL/GenBank/DDBJ databases">
        <authorList>
            <person name="Gupta K D."/>
        </authorList>
    </citation>
    <scope>NUCLEOTIDE SEQUENCE [LARGE SCALE GENOMIC DNA]</scope>
</reference>
<comment type="caution">
    <text evidence="1">The sequence shown here is derived from an EMBL/GenBank/DDBJ whole genome shotgun (WGS) entry which is preliminary data.</text>
</comment>
<keyword evidence="2" id="KW-1185">Reference proteome</keyword>
<protein>
    <submittedName>
        <fullName evidence="1">Uncharacterized protein</fullName>
    </submittedName>
</protein>
<evidence type="ECO:0000313" key="1">
    <source>
        <dbReference type="EMBL" id="CAA7269831.1"/>
    </source>
</evidence>